<proteinExistence type="predicted"/>
<dbReference type="EMBL" id="KZ678426">
    <property type="protein sequence ID" value="PSR88632.1"/>
    <property type="molecule type" value="Genomic_DNA"/>
</dbReference>
<protein>
    <submittedName>
        <fullName evidence="2">Uncharacterized protein</fullName>
    </submittedName>
</protein>
<gene>
    <name evidence="2" type="ORF">BD289DRAFT_482021</name>
</gene>
<name>A0A2T3AAA5_9PEZI</name>
<feature type="chain" id="PRO_5015556260" evidence="1">
    <location>
        <begin position="22"/>
        <end position="224"/>
    </location>
</feature>
<keyword evidence="3" id="KW-1185">Reference proteome</keyword>
<dbReference type="STRING" id="2025994.A0A2T3AAA5"/>
<dbReference type="InParanoid" id="A0A2T3AAA5"/>
<accession>A0A2T3AAA5</accession>
<reference evidence="2 3" key="1">
    <citation type="journal article" date="2018" name="Mycol. Prog.">
        <title>Coniella lustricola, a new species from submerged detritus.</title>
        <authorList>
            <person name="Raudabaugh D.B."/>
            <person name="Iturriaga T."/>
            <person name="Carver A."/>
            <person name="Mondo S."/>
            <person name="Pangilinan J."/>
            <person name="Lipzen A."/>
            <person name="He G."/>
            <person name="Amirebrahimi M."/>
            <person name="Grigoriev I.V."/>
            <person name="Miller A.N."/>
        </authorList>
    </citation>
    <scope>NUCLEOTIDE SEQUENCE [LARGE SCALE GENOMIC DNA]</scope>
    <source>
        <strain evidence="2 3">B22-T-1</strain>
    </source>
</reference>
<evidence type="ECO:0000313" key="2">
    <source>
        <dbReference type="EMBL" id="PSR88632.1"/>
    </source>
</evidence>
<dbReference type="Proteomes" id="UP000241462">
    <property type="component" value="Unassembled WGS sequence"/>
</dbReference>
<dbReference type="AlphaFoldDB" id="A0A2T3AAA5"/>
<sequence length="224" mass="22413">MYTRSVSTVLAVGLLSSAATAASIPPRDSSPGVNIWNMASSKQTFYFCNNAANGDGTADPGFTSGTSGCSNLVTSVAVAPSASTTVALATTFSGRIARSTDTPATWVEVQFQSGGTAYGDVSLEIGCDGAATVGPASGGGSAEVVGFSTPGDIVSAAPSGSTETRADGVKVISAPYSEGKVTNQAAADYLEKAVPGGNKMAYITTTSGTDVTQSSNNQLNVKFY</sequence>
<feature type="signal peptide" evidence="1">
    <location>
        <begin position="1"/>
        <end position="21"/>
    </location>
</feature>
<organism evidence="2 3">
    <name type="scientific">Coniella lustricola</name>
    <dbReference type="NCBI Taxonomy" id="2025994"/>
    <lineage>
        <taxon>Eukaryota</taxon>
        <taxon>Fungi</taxon>
        <taxon>Dikarya</taxon>
        <taxon>Ascomycota</taxon>
        <taxon>Pezizomycotina</taxon>
        <taxon>Sordariomycetes</taxon>
        <taxon>Sordariomycetidae</taxon>
        <taxon>Diaporthales</taxon>
        <taxon>Schizoparmaceae</taxon>
        <taxon>Coniella</taxon>
    </lineage>
</organism>
<dbReference type="OrthoDB" id="5959761at2759"/>
<evidence type="ECO:0000256" key="1">
    <source>
        <dbReference type="SAM" id="SignalP"/>
    </source>
</evidence>
<keyword evidence="1" id="KW-0732">Signal</keyword>
<evidence type="ECO:0000313" key="3">
    <source>
        <dbReference type="Proteomes" id="UP000241462"/>
    </source>
</evidence>